<evidence type="ECO:0008006" key="2">
    <source>
        <dbReference type="Google" id="ProtNLM"/>
    </source>
</evidence>
<proteinExistence type="predicted"/>
<reference evidence="1" key="1">
    <citation type="submission" date="2020-07" db="EMBL/GenBank/DDBJ databases">
        <authorList>
            <person name="Lin J."/>
        </authorList>
    </citation>
    <scope>NUCLEOTIDE SEQUENCE</scope>
</reference>
<gene>
    <name evidence="1" type="ORF">CB5_LOCUS5534</name>
</gene>
<dbReference type="EMBL" id="LR862142">
    <property type="protein sequence ID" value="CAD1822323.1"/>
    <property type="molecule type" value="Genomic_DNA"/>
</dbReference>
<sequence>MSAQLIVEVSSEASQSTIALAAAARQTGGRLVCILPEEESLAASREVINESGLDDMVEFKVGNATELLPEYENIDFSLVDCKTNSYKDLLKLLDVNPEKSVVVANNLTEGREGLCGDVGKVRDGAAVRSVKHPIGEGIEVTMIGKSDEFGITDWKRSGGGGANKGKEKRMVGRGKSKWVRKFDEESGEEHIFRLPKSI</sequence>
<name>A0A6V7NUN0_ANACO</name>
<dbReference type="PANTHER" id="PTHR43167">
    <property type="entry name" value="PUTATIVE (AFU_ORTHOLOGUE AFUA_6G01830)-RELATED"/>
    <property type="match status" value="1"/>
</dbReference>
<evidence type="ECO:0000313" key="1">
    <source>
        <dbReference type="EMBL" id="CAD1822323.1"/>
    </source>
</evidence>
<dbReference type="SUPFAM" id="SSF53335">
    <property type="entry name" value="S-adenosyl-L-methionine-dependent methyltransferases"/>
    <property type="match status" value="1"/>
</dbReference>
<accession>A0A6V7NUN0</accession>
<dbReference type="Gene3D" id="3.40.50.150">
    <property type="entry name" value="Vaccinia Virus protein VP39"/>
    <property type="match status" value="1"/>
</dbReference>
<dbReference type="PANTHER" id="PTHR43167:SF1">
    <property type="entry name" value="PUTATIVE (AFU_ORTHOLOGUE AFUA_6G01830)-RELATED"/>
    <property type="match status" value="1"/>
</dbReference>
<dbReference type="Pfam" id="PF07279">
    <property type="entry name" value="DUF1442"/>
    <property type="match status" value="1"/>
</dbReference>
<dbReference type="InterPro" id="IPR009902">
    <property type="entry name" value="DUF1442"/>
</dbReference>
<organism evidence="1">
    <name type="scientific">Ananas comosus var. bracteatus</name>
    <name type="common">red pineapple</name>
    <dbReference type="NCBI Taxonomy" id="296719"/>
    <lineage>
        <taxon>Eukaryota</taxon>
        <taxon>Viridiplantae</taxon>
        <taxon>Streptophyta</taxon>
        <taxon>Embryophyta</taxon>
        <taxon>Tracheophyta</taxon>
        <taxon>Spermatophyta</taxon>
        <taxon>Magnoliopsida</taxon>
        <taxon>Liliopsida</taxon>
        <taxon>Poales</taxon>
        <taxon>Bromeliaceae</taxon>
        <taxon>Bromelioideae</taxon>
        <taxon>Ananas</taxon>
    </lineage>
</organism>
<dbReference type="AlphaFoldDB" id="A0A6V7NUN0"/>
<dbReference type="InterPro" id="IPR029063">
    <property type="entry name" value="SAM-dependent_MTases_sf"/>
</dbReference>
<protein>
    <recommendedName>
        <fullName evidence="2">S-adenosyl-L-methionine-dependent methyltransferase</fullName>
    </recommendedName>
</protein>